<protein>
    <submittedName>
        <fullName evidence="1">Uncharacterized protein</fullName>
    </submittedName>
</protein>
<proteinExistence type="predicted"/>
<evidence type="ECO:0000313" key="2">
    <source>
        <dbReference type="Proteomes" id="UP000799750"/>
    </source>
</evidence>
<organism evidence="1 2">
    <name type="scientific">Lophium mytilinum</name>
    <dbReference type="NCBI Taxonomy" id="390894"/>
    <lineage>
        <taxon>Eukaryota</taxon>
        <taxon>Fungi</taxon>
        <taxon>Dikarya</taxon>
        <taxon>Ascomycota</taxon>
        <taxon>Pezizomycotina</taxon>
        <taxon>Dothideomycetes</taxon>
        <taxon>Pleosporomycetidae</taxon>
        <taxon>Mytilinidiales</taxon>
        <taxon>Mytilinidiaceae</taxon>
        <taxon>Lophium</taxon>
    </lineage>
</organism>
<dbReference type="EMBL" id="MU004195">
    <property type="protein sequence ID" value="KAF2491316.1"/>
    <property type="molecule type" value="Genomic_DNA"/>
</dbReference>
<gene>
    <name evidence="1" type="ORF">BU16DRAFT_116336</name>
</gene>
<evidence type="ECO:0000313" key="1">
    <source>
        <dbReference type="EMBL" id="KAF2491316.1"/>
    </source>
</evidence>
<sequence>MDKTIQVLDEEDPDLKAQLGEYSAIDPFLDLEKQFEMEDAARLHRYCQLTWPEMDWVNPERILLIRQSMCRSRTRLPYGWLRPFLSEMCYALSKSLHYEKTDRAMVKVLAMCERLYFDAKSLPSVSLEKVDGMLDAVRAKLLERSRMKLNT</sequence>
<accession>A0A6A6QH12</accession>
<name>A0A6A6QH12_9PEZI</name>
<dbReference type="AlphaFoldDB" id="A0A6A6QH12"/>
<dbReference type="Proteomes" id="UP000799750">
    <property type="component" value="Unassembled WGS sequence"/>
</dbReference>
<keyword evidence="2" id="KW-1185">Reference proteome</keyword>
<reference evidence="1" key="1">
    <citation type="journal article" date="2020" name="Stud. Mycol.">
        <title>101 Dothideomycetes genomes: a test case for predicting lifestyles and emergence of pathogens.</title>
        <authorList>
            <person name="Haridas S."/>
            <person name="Albert R."/>
            <person name="Binder M."/>
            <person name="Bloem J."/>
            <person name="Labutti K."/>
            <person name="Salamov A."/>
            <person name="Andreopoulos B."/>
            <person name="Baker S."/>
            <person name="Barry K."/>
            <person name="Bills G."/>
            <person name="Bluhm B."/>
            <person name="Cannon C."/>
            <person name="Castanera R."/>
            <person name="Culley D."/>
            <person name="Daum C."/>
            <person name="Ezra D."/>
            <person name="Gonzalez J."/>
            <person name="Henrissat B."/>
            <person name="Kuo A."/>
            <person name="Liang C."/>
            <person name="Lipzen A."/>
            <person name="Lutzoni F."/>
            <person name="Magnuson J."/>
            <person name="Mondo S."/>
            <person name="Nolan M."/>
            <person name="Ohm R."/>
            <person name="Pangilinan J."/>
            <person name="Park H.-J."/>
            <person name="Ramirez L."/>
            <person name="Alfaro M."/>
            <person name="Sun H."/>
            <person name="Tritt A."/>
            <person name="Yoshinaga Y."/>
            <person name="Zwiers L.-H."/>
            <person name="Turgeon B."/>
            <person name="Goodwin S."/>
            <person name="Spatafora J."/>
            <person name="Crous P."/>
            <person name="Grigoriev I."/>
        </authorList>
    </citation>
    <scope>NUCLEOTIDE SEQUENCE</scope>
    <source>
        <strain evidence="1">CBS 269.34</strain>
    </source>
</reference>